<evidence type="ECO:0000256" key="3">
    <source>
        <dbReference type="ARBA" id="ARBA00022692"/>
    </source>
</evidence>
<reference evidence="8 9" key="1">
    <citation type="submission" date="2018-01" db="EMBL/GenBank/DDBJ databases">
        <title>Whole genome analyses suggest that Burkholderia sensu lato contains two further novel genera in the rhizoxinica-symbiotica group Mycetohabitans gen. nov., and Trinickia gen. nov.: implications for the evolution of diazotrophy and nodulation in the Burkholderiaceae.</title>
        <authorList>
            <person name="Estrada-de los Santos P."/>
            <person name="Palmer M."/>
            <person name="Chavez-Ramirez B."/>
            <person name="Beukes C."/>
            <person name="Steenkamp E.T."/>
            <person name="Hirsch A.M."/>
            <person name="Manyaka P."/>
            <person name="Maluk M."/>
            <person name="Lafos M."/>
            <person name="Crook M."/>
            <person name="Gross E."/>
            <person name="Simon M.F."/>
            <person name="Bueno dos Reis Junior F."/>
            <person name="Poole P.S."/>
            <person name="Venter S.N."/>
            <person name="James E.K."/>
        </authorList>
    </citation>
    <scope>NUCLEOTIDE SEQUENCE [LARGE SCALE GENOMIC DNA]</scope>
    <source>
        <strain evidence="8 9">GIMN1.004</strain>
    </source>
</reference>
<protein>
    <recommendedName>
        <fullName evidence="10">LemA family protein</fullName>
    </recommendedName>
</protein>
<dbReference type="AlphaFoldDB" id="A0A2N7VRA2"/>
<comment type="similarity">
    <text evidence="2">Belongs to the LemA family.</text>
</comment>
<evidence type="ECO:0000256" key="1">
    <source>
        <dbReference type="ARBA" id="ARBA00004167"/>
    </source>
</evidence>
<dbReference type="EMBL" id="PNYA01000010">
    <property type="protein sequence ID" value="PMS19665.1"/>
    <property type="molecule type" value="Genomic_DNA"/>
</dbReference>
<evidence type="ECO:0000313" key="8">
    <source>
        <dbReference type="EMBL" id="PMS19665.1"/>
    </source>
</evidence>
<dbReference type="RefSeq" id="WP_102645739.1">
    <property type="nucleotide sequence ID" value="NZ_PNYA01000010.1"/>
</dbReference>
<keyword evidence="4" id="KW-1133">Transmembrane helix</keyword>
<feature type="coiled-coil region" evidence="6">
    <location>
        <begin position="126"/>
        <end position="153"/>
    </location>
</feature>
<evidence type="ECO:0000256" key="4">
    <source>
        <dbReference type="ARBA" id="ARBA00022989"/>
    </source>
</evidence>
<feature type="region of interest" description="Disordered" evidence="7">
    <location>
        <begin position="186"/>
        <end position="210"/>
    </location>
</feature>
<keyword evidence="6" id="KW-0175">Coiled coil</keyword>
<keyword evidence="9" id="KW-1185">Reference proteome</keyword>
<dbReference type="OrthoDB" id="9804152at2"/>
<evidence type="ECO:0000256" key="5">
    <source>
        <dbReference type="ARBA" id="ARBA00023136"/>
    </source>
</evidence>
<dbReference type="Pfam" id="PF04011">
    <property type="entry name" value="LemA"/>
    <property type="match status" value="1"/>
</dbReference>
<dbReference type="InterPro" id="IPR023353">
    <property type="entry name" value="LemA-like_dom_sf"/>
</dbReference>
<dbReference type="PANTHER" id="PTHR34478">
    <property type="entry name" value="PROTEIN LEMA"/>
    <property type="match status" value="1"/>
</dbReference>
<evidence type="ECO:0000256" key="7">
    <source>
        <dbReference type="SAM" id="MobiDB-lite"/>
    </source>
</evidence>
<dbReference type="PANTHER" id="PTHR34478:SF2">
    <property type="entry name" value="MEMBRANE PROTEIN"/>
    <property type="match status" value="1"/>
</dbReference>
<dbReference type="SUPFAM" id="SSF140478">
    <property type="entry name" value="LemA-like"/>
    <property type="match status" value="1"/>
</dbReference>
<dbReference type="Gene3D" id="1.20.1440.20">
    <property type="entry name" value="LemA-like domain"/>
    <property type="match status" value="1"/>
</dbReference>
<dbReference type="Proteomes" id="UP000235616">
    <property type="component" value="Unassembled WGS sequence"/>
</dbReference>
<keyword evidence="3" id="KW-0812">Transmembrane</keyword>
<evidence type="ECO:0000313" key="9">
    <source>
        <dbReference type="Proteomes" id="UP000235616"/>
    </source>
</evidence>
<proteinExistence type="inferred from homology"/>
<evidence type="ECO:0000256" key="6">
    <source>
        <dbReference type="SAM" id="Coils"/>
    </source>
</evidence>
<sequence>MKTIWRFVVVLLLLSLAGCGYNRLQSQDEQIKASWSEVVNQYQRRADLVPNLVNTVKGYASQERQVFQQVTEARSRVGSIQVTPETLNNPEEFAKFQAAQRQLGASLSRLLVVSESYPQLKSDANFRDLQAQLEGTENRIAVARNRYIKAVQEYNTTIRSFPSNLTAQALGYREKPNFSVANEAEIARPPRVDFGPTPGQAGASAGRSTN</sequence>
<comment type="caution">
    <text evidence="8">The sequence shown here is derived from an EMBL/GenBank/DDBJ whole genome shotgun (WGS) entry which is preliminary data.</text>
</comment>
<organism evidence="8 9">
    <name type="scientific">Trinickia dabaoshanensis</name>
    <dbReference type="NCBI Taxonomy" id="564714"/>
    <lineage>
        <taxon>Bacteria</taxon>
        <taxon>Pseudomonadati</taxon>
        <taxon>Pseudomonadota</taxon>
        <taxon>Betaproteobacteria</taxon>
        <taxon>Burkholderiales</taxon>
        <taxon>Burkholderiaceae</taxon>
        <taxon>Trinickia</taxon>
    </lineage>
</organism>
<accession>A0A2N7VRA2</accession>
<evidence type="ECO:0000256" key="2">
    <source>
        <dbReference type="ARBA" id="ARBA00008854"/>
    </source>
</evidence>
<gene>
    <name evidence="8" type="ORF">C0Z18_12500</name>
</gene>
<dbReference type="PROSITE" id="PS51257">
    <property type="entry name" value="PROKAR_LIPOPROTEIN"/>
    <property type="match status" value="1"/>
</dbReference>
<keyword evidence="5" id="KW-0472">Membrane</keyword>
<comment type="subcellular location">
    <subcellularLocation>
        <location evidence="1">Membrane</location>
        <topology evidence="1">Single-pass membrane protein</topology>
    </subcellularLocation>
</comment>
<dbReference type="GO" id="GO:0016020">
    <property type="term" value="C:membrane"/>
    <property type="evidence" value="ECO:0007669"/>
    <property type="project" value="UniProtKB-SubCell"/>
</dbReference>
<dbReference type="InterPro" id="IPR007156">
    <property type="entry name" value="MamQ_LemA"/>
</dbReference>
<evidence type="ECO:0008006" key="10">
    <source>
        <dbReference type="Google" id="ProtNLM"/>
    </source>
</evidence>
<name>A0A2N7VRA2_9BURK</name>